<keyword evidence="2" id="KW-1185">Reference proteome</keyword>
<dbReference type="Proteomes" id="UP000017127">
    <property type="component" value="Unassembled WGS sequence"/>
</dbReference>
<sequence>MLGESLRYWGFSAVSTVTGNCGCRKPIGNFSRIRFTKNPERHFWAIMSKSNARRGHIDE</sequence>
<dbReference type="EMBL" id="AUZM01000031">
    <property type="protein sequence ID" value="ERT06744.1"/>
    <property type="molecule type" value="Genomic_DNA"/>
</dbReference>
<name>U7QFL8_9CYAN</name>
<evidence type="ECO:0000313" key="2">
    <source>
        <dbReference type="Proteomes" id="UP000017127"/>
    </source>
</evidence>
<reference evidence="1 2" key="1">
    <citation type="journal article" date="2013" name="Front. Microbiol.">
        <title>Comparative genomic analyses of the cyanobacterium, Lyngbya aestuarii BL J, a powerful hydrogen producer.</title>
        <authorList>
            <person name="Kothari A."/>
            <person name="Vaughn M."/>
            <person name="Garcia-Pichel F."/>
        </authorList>
    </citation>
    <scope>NUCLEOTIDE SEQUENCE [LARGE SCALE GENOMIC DNA]</scope>
    <source>
        <strain evidence="1 2">BL J</strain>
    </source>
</reference>
<dbReference type="AlphaFoldDB" id="U7QFL8"/>
<evidence type="ECO:0000313" key="1">
    <source>
        <dbReference type="EMBL" id="ERT06744.1"/>
    </source>
</evidence>
<organism evidence="1 2">
    <name type="scientific">Lyngbya aestuarii BL J</name>
    <dbReference type="NCBI Taxonomy" id="1348334"/>
    <lineage>
        <taxon>Bacteria</taxon>
        <taxon>Bacillati</taxon>
        <taxon>Cyanobacteriota</taxon>
        <taxon>Cyanophyceae</taxon>
        <taxon>Oscillatoriophycideae</taxon>
        <taxon>Oscillatoriales</taxon>
        <taxon>Microcoleaceae</taxon>
        <taxon>Lyngbya</taxon>
    </lineage>
</organism>
<gene>
    <name evidence="1" type="ORF">M595_3293</name>
</gene>
<comment type="caution">
    <text evidence="1">The sequence shown here is derived from an EMBL/GenBank/DDBJ whole genome shotgun (WGS) entry which is preliminary data.</text>
</comment>
<proteinExistence type="predicted"/>
<accession>U7QFL8</accession>
<protein>
    <submittedName>
        <fullName evidence="1">Uncharacterized protein</fullName>
    </submittedName>
</protein>